<dbReference type="Proteomes" id="UP000789901">
    <property type="component" value="Unassembled WGS sequence"/>
</dbReference>
<organism evidence="1 2">
    <name type="scientific">Gigaspora margarita</name>
    <dbReference type="NCBI Taxonomy" id="4874"/>
    <lineage>
        <taxon>Eukaryota</taxon>
        <taxon>Fungi</taxon>
        <taxon>Fungi incertae sedis</taxon>
        <taxon>Mucoromycota</taxon>
        <taxon>Glomeromycotina</taxon>
        <taxon>Glomeromycetes</taxon>
        <taxon>Diversisporales</taxon>
        <taxon>Gigasporaceae</taxon>
        <taxon>Gigaspora</taxon>
    </lineage>
</organism>
<protein>
    <submittedName>
        <fullName evidence="1">7401_t:CDS:1</fullName>
    </submittedName>
</protein>
<evidence type="ECO:0000313" key="1">
    <source>
        <dbReference type="EMBL" id="CAG8524168.1"/>
    </source>
</evidence>
<comment type="caution">
    <text evidence="1">The sequence shown here is derived from an EMBL/GenBank/DDBJ whole genome shotgun (WGS) entry which is preliminary data.</text>
</comment>
<evidence type="ECO:0000313" key="2">
    <source>
        <dbReference type="Proteomes" id="UP000789901"/>
    </source>
</evidence>
<accession>A0ABM8W4P5</accession>
<keyword evidence="2" id="KW-1185">Reference proteome</keyword>
<reference evidence="1 2" key="1">
    <citation type="submission" date="2021-06" db="EMBL/GenBank/DDBJ databases">
        <authorList>
            <person name="Kallberg Y."/>
            <person name="Tangrot J."/>
            <person name="Rosling A."/>
        </authorList>
    </citation>
    <scope>NUCLEOTIDE SEQUENCE [LARGE SCALE GENOMIC DNA]</scope>
    <source>
        <strain evidence="1 2">120-4 pot B 10/14</strain>
    </source>
</reference>
<proteinExistence type="predicted"/>
<sequence>MEKICEIVLCQKEKIRLMSVATIAFVNNLHYLKKFNNYKHVPQASSAEVARIRRADMPLQPTKLDDIDISDSLSSTLSEEDFLVKDSVIEDKRILLFTTKVNMQHLSSSLYWMIVSTFKTILTIFCQLYKIHAPIGVENN</sequence>
<name>A0ABM8W4P5_GIGMA</name>
<dbReference type="EMBL" id="CAJVQB010001177">
    <property type="protein sequence ID" value="CAG8524168.1"/>
    <property type="molecule type" value="Genomic_DNA"/>
</dbReference>
<gene>
    <name evidence="1" type="ORF">GMARGA_LOCUS3305</name>
</gene>